<evidence type="ECO:0000313" key="9">
    <source>
        <dbReference type="Proteomes" id="UP001152320"/>
    </source>
</evidence>
<dbReference type="InterPro" id="IPR051836">
    <property type="entry name" value="Kremen_rcpt"/>
</dbReference>
<keyword evidence="4" id="KW-1133">Transmembrane helix</keyword>
<evidence type="ECO:0000313" key="8">
    <source>
        <dbReference type="EMBL" id="KAJ8033122.1"/>
    </source>
</evidence>
<keyword evidence="2" id="KW-0812">Transmembrane</keyword>
<proteinExistence type="predicted"/>
<dbReference type="InterPro" id="IPR002889">
    <property type="entry name" value="WSC_carb-bd"/>
</dbReference>
<comment type="caution">
    <text evidence="8">The sequence shown here is derived from an EMBL/GenBank/DDBJ whole genome shotgun (WGS) entry which is preliminary data.</text>
</comment>
<protein>
    <recommendedName>
        <fullName evidence="7">WSC domain-containing protein</fullName>
    </recommendedName>
</protein>
<dbReference type="PANTHER" id="PTHR24269:SF16">
    <property type="entry name" value="PROTEIN SLG1"/>
    <property type="match status" value="1"/>
</dbReference>
<keyword evidence="5" id="KW-0472">Membrane</keyword>
<comment type="subcellular location">
    <subcellularLocation>
        <location evidence="1">Membrane</location>
        <topology evidence="1">Single-pass membrane protein</topology>
    </subcellularLocation>
</comment>
<dbReference type="Pfam" id="PF01822">
    <property type="entry name" value="WSC"/>
    <property type="match status" value="1"/>
</dbReference>
<keyword evidence="6" id="KW-0325">Glycoprotein</keyword>
<dbReference type="PROSITE" id="PS51212">
    <property type="entry name" value="WSC"/>
    <property type="match status" value="1"/>
</dbReference>
<dbReference type="Proteomes" id="UP001152320">
    <property type="component" value="Chromosome 11"/>
</dbReference>
<accession>A0A9Q1BUK7</accession>
<evidence type="ECO:0000256" key="4">
    <source>
        <dbReference type="ARBA" id="ARBA00022989"/>
    </source>
</evidence>
<evidence type="ECO:0000256" key="5">
    <source>
        <dbReference type="ARBA" id="ARBA00023136"/>
    </source>
</evidence>
<dbReference type="EMBL" id="JAIZAY010000011">
    <property type="protein sequence ID" value="KAJ8033122.1"/>
    <property type="molecule type" value="Genomic_DNA"/>
</dbReference>
<feature type="domain" description="WSC" evidence="7">
    <location>
        <begin position="14"/>
        <end position="109"/>
    </location>
</feature>
<evidence type="ECO:0000259" key="7">
    <source>
        <dbReference type="PROSITE" id="PS51212"/>
    </source>
</evidence>
<reference evidence="8" key="1">
    <citation type="submission" date="2021-10" db="EMBL/GenBank/DDBJ databases">
        <title>Tropical sea cucumber genome reveals ecological adaptation and Cuvierian tubules defense mechanism.</title>
        <authorList>
            <person name="Chen T."/>
        </authorList>
    </citation>
    <scope>NUCLEOTIDE SEQUENCE</scope>
    <source>
        <strain evidence="8">Nanhai2018</strain>
        <tissue evidence="8">Muscle</tissue>
    </source>
</reference>
<gene>
    <name evidence="8" type="ORF">HOLleu_23265</name>
</gene>
<keyword evidence="9" id="KW-1185">Reference proteome</keyword>
<evidence type="ECO:0000256" key="3">
    <source>
        <dbReference type="ARBA" id="ARBA00022729"/>
    </source>
</evidence>
<dbReference type="OrthoDB" id="6161136at2759"/>
<name>A0A9Q1BUK7_HOLLE</name>
<dbReference type="PANTHER" id="PTHR24269">
    <property type="entry name" value="KREMEN PROTEIN"/>
    <property type="match status" value="1"/>
</dbReference>
<sequence>MFGILHVKIYQSAGLKYLGCFRDADRPNHQVLKDYAKYLPELTIDLCLEECKLAKMVYFGVEQINMCYCGRDGSDFQVYGNSSDCITPCAGNTSQTCGGQFAIDIYKIVSLGGQLHSLPSGLHTIWMQVLLLSRLKGRRWMSVVFLLGVTFRFGREGEVHSTSPTYVPFCRGRCSISDFLGLRCPFEIMICEPSSPNQ</sequence>
<organism evidence="8 9">
    <name type="scientific">Holothuria leucospilota</name>
    <name type="common">Black long sea cucumber</name>
    <name type="synonym">Mertensiothuria leucospilota</name>
    <dbReference type="NCBI Taxonomy" id="206669"/>
    <lineage>
        <taxon>Eukaryota</taxon>
        <taxon>Metazoa</taxon>
        <taxon>Echinodermata</taxon>
        <taxon>Eleutherozoa</taxon>
        <taxon>Echinozoa</taxon>
        <taxon>Holothuroidea</taxon>
        <taxon>Aspidochirotacea</taxon>
        <taxon>Aspidochirotida</taxon>
        <taxon>Holothuriidae</taxon>
        <taxon>Holothuria</taxon>
    </lineage>
</organism>
<evidence type="ECO:0000256" key="6">
    <source>
        <dbReference type="ARBA" id="ARBA00023180"/>
    </source>
</evidence>
<evidence type="ECO:0000256" key="2">
    <source>
        <dbReference type="ARBA" id="ARBA00022692"/>
    </source>
</evidence>
<dbReference type="GO" id="GO:0005886">
    <property type="term" value="C:plasma membrane"/>
    <property type="evidence" value="ECO:0007669"/>
    <property type="project" value="TreeGrafter"/>
</dbReference>
<keyword evidence="3" id="KW-0732">Signal</keyword>
<dbReference type="AlphaFoldDB" id="A0A9Q1BUK7"/>
<evidence type="ECO:0000256" key="1">
    <source>
        <dbReference type="ARBA" id="ARBA00004167"/>
    </source>
</evidence>
<dbReference type="SMART" id="SM00321">
    <property type="entry name" value="WSC"/>
    <property type="match status" value="1"/>
</dbReference>